<dbReference type="InterPro" id="IPR023213">
    <property type="entry name" value="CAT-like_dom_sf"/>
</dbReference>
<reference evidence="2 3" key="1">
    <citation type="submission" date="2016-10" db="EMBL/GenBank/DDBJ databases">
        <authorList>
            <person name="Varghese N."/>
            <person name="Submissions S."/>
        </authorList>
    </citation>
    <scope>NUCLEOTIDE SEQUENCE [LARGE SCALE GENOMIC DNA]</scope>
    <source>
        <strain evidence="2 3">DSM 16525</strain>
    </source>
</reference>
<name>A0ABY1CT14_MYXFU</name>
<keyword evidence="3" id="KW-1185">Reference proteome</keyword>
<dbReference type="Gene3D" id="3.30.559.10">
    <property type="entry name" value="Chloramphenicol acetyltransferase-like domain"/>
    <property type="match status" value="2"/>
</dbReference>
<proteinExistence type="predicted"/>
<dbReference type="RefSeq" id="WP_143097405.1">
    <property type="nucleotide sequence ID" value="NZ_BJXR01000053.1"/>
</dbReference>
<sequence length="530" mass="57964">MSSSSSFQTPFVVGIRAAGLLLCGLSAWLGGWAWLGFAVGALSLLRVPRRGLLVELAAVSAGLWLVAPGWPPLAAAALMLLVIPLAPESGALRLNGLDRYFYLQDGPGSRMNSHHFVDTATPLEREPLERAVAAVLNELPLARSFVREATLGVARFVARRPWVEPSRLLCWSDAPVEAEDSRLLDAPMDLRRLPPWRVIHAPRPEGGYRLCLTVHHCAVDGEGGLLMLDLLVRRYNELRAGRALSPRLPVHGGQRLRELLRPRGFAGMWRLVRRHFSMGDTDKGASAVLADDAAARPTHTRHHLLRIPADTWQRLKAVSTAEGVSRNDLLVGAVFRAASALRRERGQAELRFRTFVPTNLRSALGVPSGLGNYLGMLQVVARPEDLRSPSLEKTLSESIRKLREPDEAVSFMVNMGLLTLMPPGMFRAGLRSNDADPSAFNYSLLVSTIRQPEELALPEGVETERVLVRGSLTGRPCFGVVIIHSGGEVHGVLEYLSPTVRDETAREFAERWVAEVERMAVGPGVTAAVG</sequence>
<keyword evidence="1" id="KW-0812">Transmembrane</keyword>
<protein>
    <submittedName>
        <fullName evidence="2">Uncharacterized protein, contains a NRPS condensation (Elongation) domain</fullName>
    </submittedName>
</protein>
<evidence type="ECO:0000313" key="2">
    <source>
        <dbReference type="EMBL" id="SEU36712.1"/>
    </source>
</evidence>
<organism evidence="2 3">
    <name type="scientific">Myxococcus fulvus</name>
    <dbReference type="NCBI Taxonomy" id="33"/>
    <lineage>
        <taxon>Bacteria</taxon>
        <taxon>Pseudomonadati</taxon>
        <taxon>Myxococcota</taxon>
        <taxon>Myxococcia</taxon>
        <taxon>Myxococcales</taxon>
        <taxon>Cystobacterineae</taxon>
        <taxon>Myxococcaceae</taxon>
        <taxon>Myxococcus</taxon>
    </lineage>
</organism>
<dbReference type="InterPro" id="IPR052058">
    <property type="entry name" value="Alcohol_O-acetyltransferase"/>
</dbReference>
<dbReference type="PROSITE" id="PS51318">
    <property type="entry name" value="TAT"/>
    <property type="match status" value="1"/>
</dbReference>
<dbReference type="EMBL" id="FOIB01000011">
    <property type="protein sequence ID" value="SEU36712.1"/>
    <property type="molecule type" value="Genomic_DNA"/>
</dbReference>
<evidence type="ECO:0000256" key="1">
    <source>
        <dbReference type="SAM" id="Phobius"/>
    </source>
</evidence>
<keyword evidence="1" id="KW-1133">Transmembrane helix</keyword>
<dbReference type="Proteomes" id="UP000183760">
    <property type="component" value="Unassembled WGS sequence"/>
</dbReference>
<feature type="transmembrane region" description="Helical" evidence="1">
    <location>
        <begin position="15"/>
        <end position="39"/>
    </location>
</feature>
<accession>A0ABY1CT14</accession>
<dbReference type="PANTHER" id="PTHR28037">
    <property type="entry name" value="ALCOHOL O-ACETYLTRANSFERASE 1-RELATED"/>
    <property type="match status" value="1"/>
</dbReference>
<dbReference type="SUPFAM" id="SSF52777">
    <property type="entry name" value="CoA-dependent acyltransferases"/>
    <property type="match status" value="2"/>
</dbReference>
<feature type="transmembrane region" description="Helical" evidence="1">
    <location>
        <begin position="51"/>
        <end position="67"/>
    </location>
</feature>
<keyword evidence="1" id="KW-0472">Membrane</keyword>
<evidence type="ECO:0000313" key="3">
    <source>
        <dbReference type="Proteomes" id="UP000183760"/>
    </source>
</evidence>
<comment type="caution">
    <text evidence="2">The sequence shown here is derived from an EMBL/GenBank/DDBJ whole genome shotgun (WGS) entry which is preliminary data.</text>
</comment>
<dbReference type="InterPro" id="IPR006311">
    <property type="entry name" value="TAT_signal"/>
</dbReference>
<gene>
    <name evidence="2" type="ORF">SAMN05443572_111279</name>
</gene>
<dbReference type="PANTHER" id="PTHR28037:SF1">
    <property type="entry name" value="ALCOHOL O-ACETYLTRANSFERASE 1-RELATED"/>
    <property type="match status" value="1"/>
</dbReference>